<sequence length="570" mass="65186">MELGEMFHCNFAFPFAHHTEVVIQQLFCGQPRTSHAMSYLLKKPCSHVGCPKHAIGTLFHCGTCSKVWCLEHFHAYPPHVCRTLILASFKAGGEKADQICEKIGVKTSNDKHAYQRTVEAIDSHKITQQASLIRPGHTCSLVIPSMPDGDCPTASAEYKIGWVNIHLTLIFDDGVKWIVRIPRRHNGDAPASLHNLVASSEAATLRVLHQNRAKVPNAWMPVEGNPDEAANGRYFFEEFVEGVPYIDGDYMNTLHPDRDRFAVSLLEFAQHYIAVANIKLEVKGIGSLYPSDNSCGYTLGPITSMGTFMRPEPPYFLGPFKTLKDRYIAHIEQALFHIRNLSFFIIYPIQTYVWLLELQDIIKECEVLGREEDDFYIRHADDWHRQTMRDSEDHLTGCLDWEWAYTTTKAEAFSSPLNLHIAHPWAEGDNALNPDELLMVDCFIKLGRPDLGDCIRQGRLYLRLEEALRIDRELFYMNRRGNFNGVFAAFRDQGQQVPGPFGSDEELNVWLESLEKKRRENGELDEVRATWKAYIDVRQKADRREEETWKDVVAEQYKKLGLGEVISAEK</sequence>
<dbReference type="Proteomes" id="UP000094065">
    <property type="component" value="Unassembled WGS sequence"/>
</dbReference>
<protein>
    <recommendedName>
        <fullName evidence="3">Aminoglycoside phosphotransferase domain-containing protein</fullName>
    </recommendedName>
</protein>
<dbReference type="STRING" id="1295533.A0A1E3H983"/>
<dbReference type="OrthoDB" id="2564497at2759"/>
<gene>
    <name evidence="1" type="ORF">L202_08320</name>
</gene>
<dbReference type="AlphaFoldDB" id="A0A1E3H983"/>
<dbReference type="InterPro" id="IPR011009">
    <property type="entry name" value="Kinase-like_dom_sf"/>
</dbReference>
<evidence type="ECO:0008006" key="3">
    <source>
        <dbReference type="Google" id="ProtNLM"/>
    </source>
</evidence>
<dbReference type="SUPFAM" id="SSF56112">
    <property type="entry name" value="Protein kinase-like (PK-like)"/>
    <property type="match status" value="1"/>
</dbReference>
<keyword evidence="2" id="KW-1185">Reference proteome</keyword>
<reference evidence="1 2" key="1">
    <citation type="submission" date="2016-06" db="EMBL/GenBank/DDBJ databases">
        <title>Evolution of pathogenesis and genome organization in the Tremellales.</title>
        <authorList>
            <person name="Cuomo C."/>
            <person name="Litvintseva A."/>
            <person name="Heitman J."/>
            <person name="Chen Y."/>
            <person name="Sun S."/>
            <person name="Springer D."/>
            <person name="Dromer F."/>
            <person name="Young S."/>
            <person name="Zeng Q."/>
            <person name="Chapman S."/>
            <person name="Gujja S."/>
            <person name="Saif S."/>
            <person name="Birren B."/>
        </authorList>
    </citation>
    <scope>NUCLEOTIDE SEQUENCE [LARGE SCALE GENOMIC DNA]</scope>
    <source>
        <strain evidence="1 2">CBS 6039</strain>
    </source>
</reference>
<dbReference type="PANTHER" id="PTHR21310:SF15">
    <property type="entry name" value="AMINOGLYCOSIDE PHOSPHOTRANSFERASE DOMAIN-CONTAINING PROTEIN"/>
    <property type="match status" value="1"/>
</dbReference>
<accession>A0A1E3H983</accession>
<organism evidence="1 2">
    <name type="scientific">Cryptococcus amylolentus CBS 6039</name>
    <dbReference type="NCBI Taxonomy" id="1295533"/>
    <lineage>
        <taxon>Eukaryota</taxon>
        <taxon>Fungi</taxon>
        <taxon>Dikarya</taxon>
        <taxon>Basidiomycota</taxon>
        <taxon>Agaricomycotina</taxon>
        <taxon>Tremellomycetes</taxon>
        <taxon>Tremellales</taxon>
        <taxon>Cryptococcaceae</taxon>
        <taxon>Cryptococcus</taxon>
    </lineage>
</organism>
<evidence type="ECO:0000313" key="2">
    <source>
        <dbReference type="Proteomes" id="UP000094065"/>
    </source>
</evidence>
<comment type="caution">
    <text evidence="1">The sequence shown here is derived from an EMBL/GenBank/DDBJ whole genome shotgun (WGS) entry which is preliminary data.</text>
</comment>
<proteinExistence type="predicted"/>
<dbReference type="InterPro" id="IPR051678">
    <property type="entry name" value="AGP_Transferase"/>
</dbReference>
<dbReference type="GeneID" id="30159629"/>
<evidence type="ECO:0000313" key="1">
    <source>
        <dbReference type="EMBL" id="ODN72897.1"/>
    </source>
</evidence>
<name>A0A1E3H983_9TREE</name>
<dbReference type="PANTHER" id="PTHR21310">
    <property type="entry name" value="AMINOGLYCOSIDE PHOSPHOTRANSFERASE-RELATED-RELATED"/>
    <property type="match status" value="1"/>
</dbReference>
<dbReference type="EMBL" id="AWGJ01000014">
    <property type="protein sequence ID" value="ODN72897.1"/>
    <property type="molecule type" value="Genomic_DNA"/>
</dbReference>
<dbReference type="RefSeq" id="XP_018988838.1">
    <property type="nucleotide sequence ID" value="XM_019143175.1"/>
</dbReference>